<accession>A0A5C6FM09</accession>
<name>A0A5C6FM09_9BACT</name>
<sequence>MDIFAIGEHGGMGDIIRGQASVPRGLLRTIDRVPHGCVLLNPSFVNQSCPGNRYECFKICPILIVSERGFFVFTRPHINRRRTANPYSRSLSRVIKDTTISVANANGIVTIPGWLNGAIASAGSSPYTFA</sequence>
<evidence type="ECO:0000313" key="2">
    <source>
        <dbReference type="Proteomes" id="UP000318288"/>
    </source>
</evidence>
<dbReference type="EMBL" id="SJPW01000001">
    <property type="protein sequence ID" value="TWU60864.1"/>
    <property type="molecule type" value="Genomic_DNA"/>
</dbReference>
<organism evidence="1 2">
    <name type="scientific">Rubripirellula tenax</name>
    <dbReference type="NCBI Taxonomy" id="2528015"/>
    <lineage>
        <taxon>Bacteria</taxon>
        <taxon>Pseudomonadati</taxon>
        <taxon>Planctomycetota</taxon>
        <taxon>Planctomycetia</taxon>
        <taxon>Pirellulales</taxon>
        <taxon>Pirellulaceae</taxon>
        <taxon>Rubripirellula</taxon>
    </lineage>
</organism>
<gene>
    <name evidence="1" type="ORF">Poly51_11460</name>
</gene>
<evidence type="ECO:0000313" key="1">
    <source>
        <dbReference type="EMBL" id="TWU60864.1"/>
    </source>
</evidence>
<comment type="caution">
    <text evidence="1">The sequence shown here is derived from an EMBL/GenBank/DDBJ whole genome shotgun (WGS) entry which is preliminary data.</text>
</comment>
<protein>
    <submittedName>
        <fullName evidence="1">Uncharacterized protein</fullName>
    </submittedName>
</protein>
<dbReference type="Proteomes" id="UP000318288">
    <property type="component" value="Unassembled WGS sequence"/>
</dbReference>
<dbReference type="AlphaFoldDB" id="A0A5C6FM09"/>
<proteinExistence type="predicted"/>
<keyword evidence="2" id="KW-1185">Reference proteome</keyword>
<reference evidence="1 2" key="1">
    <citation type="submission" date="2019-02" db="EMBL/GenBank/DDBJ databases">
        <title>Deep-cultivation of Planctomycetes and their phenomic and genomic characterization uncovers novel biology.</title>
        <authorList>
            <person name="Wiegand S."/>
            <person name="Jogler M."/>
            <person name="Boedeker C."/>
            <person name="Pinto D."/>
            <person name="Vollmers J."/>
            <person name="Rivas-Marin E."/>
            <person name="Kohn T."/>
            <person name="Peeters S.H."/>
            <person name="Heuer A."/>
            <person name="Rast P."/>
            <person name="Oberbeckmann S."/>
            <person name="Bunk B."/>
            <person name="Jeske O."/>
            <person name="Meyerdierks A."/>
            <person name="Storesund J.E."/>
            <person name="Kallscheuer N."/>
            <person name="Luecker S."/>
            <person name="Lage O.M."/>
            <person name="Pohl T."/>
            <person name="Merkel B.J."/>
            <person name="Hornburger P."/>
            <person name="Mueller R.-W."/>
            <person name="Bruemmer F."/>
            <person name="Labrenz M."/>
            <person name="Spormann A.M."/>
            <person name="Op Den Camp H."/>
            <person name="Overmann J."/>
            <person name="Amann R."/>
            <person name="Jetten M.S.M."/>
            <person name="Mascher T."/>
            <person name="Medema M.H."/>
            <person name="Devos D.P."/>
            <person name="Kaster A.-K."/>
            <person name="Ovreas L."/>
            <person name="Rohde M."/>
            <person name="Galperin M.Y."/>
            <person name="Jogler C."/>
        </authorList>
    </citation>
    <scope>NUCLEOTIDE SEQUENCE [LARGE SCALE GENOMIC DNA]</scope>
    <source>
        <strain evidence="1 2">Poly51</strain>
    </source>
</reference>